<comment type="caution">
    <text evidence="1">The sequence shown here is derived from an EMBL/GenBank/DDBJ whole genome shotgun (WGS) entry which is preliminary data.</text>
</comment>
<name>A0A1Z5HXI4_9FIRM</name>
<dbReference type="Pfam" id="PF13469">
    <property type="entry name" value="Sulfotransfer_3"/>
    <property type="match status" value="1"/>
</dbReference>
<dbReference type="InterPro" id="IPR027417">
    <property type="entry name" value="P-loop_NTPase"/>
</dbReference>
<dbReference type="AlphaFoldDB" id="A0A1Z5HXI4"/>
<sequence>MDADRIKVIFLGGSSRSGSTLLDRMLGQVDGFFSLGEVYHIWQRGFAENQLCGCGKPFRSCEFWSSVVEEAFGGFGKIVPESVLKLRGTVQRVKYIPYLTFPALRPASYQSRLSKYVEIWSRLYHAIHKVSGARVLIDSSKSPTHGFVLNTIPGIDLHVVQLVRNSYAVAFSWQRKKRRPEVHWTEAYMPRLGVLRSAWEWNLSNALVELLGAAAPHYTVVHYEDLTGWPRRTLRELFTRLGMEPPELGFFTDDQTINLDVDHTVSGNPIRFKHGVIQVHPDMEWKQKMPAHKRVAVTALTWPLLIRYGYLKGARR</sequence>
<dbReference type="GO" id="GO:0006044">
    <property type="term" value="P:N-acetylglucosamine metabolic process"/>
    <property type="evidence" value="ECO:0007669"/>
    <property type="project" value="TreeGrafter"/>
</dbReference>
<dbReference type="Proteomes" id="UP000197032">
    <property type="component" value="Unassembled WGS sequence"/>
</dbReference>
<dbReference type="GO" id="GO:0001517">
    <property type="term" value="F:N-acetylglucosamine 6-O-sulfotransferase activity"/>
    <property type="evidence" value="ECO:0007669"/>
    <property type="project" value="TreeGrafter"/>
</dbReference>
<dbReference type="InterPro" id="IPR051135">
    <property type="entry name" value="Gal/GlcNAc/GalNAc_ST"/>
</dbReference>
<dbReference type="PANTHER" id="PTHR10704:SF44">
    <property type="entry name" value="LD35051P-RELATED"/>
    <property type="match status" value="1"/>
</dbReference>
<proteinExistence type="predicted"/>
<dbReference type="GO" id="GO:0006790">
    <property type="term" value="P:sulfur compound metabolic process"/>
    <property type="evidence" value="ECO:0007669"/>
    <property type="project" value="TreeGrafter"/>
</dbReference>
<keyword evidence="2" id="KW-1185">Reference proteome</keyword>
<organism evidence="1 2">
    <name type="scientific">Calderihabitans maritimus</name>
    <dbReference type="NCBI Taxonomy" id="1246530"/>
    <lineage>
        <taxon>Bacteria</taxon>
        <taxon>Bacillati</taxon>
        <taxon>Bacillota</taxon>
        <taxon>Clostridia</taxon>
        <taxon>Neomoorellales</taxon>
        <taxon>Calderihabitantaceae</taxon>
        <taxon>Calderihabitans</taxon>
    </lineage>
</organism>
<dbReference type="Gene3D" id="3.40.50.300">
    <property type="entry name" value="P-loop containing nucleotide triphosphate hydrolases"/>
    <property type="match status" value="1"/>
</dbReference>
<gene>
    <name evidence="1" type="ORF">KKC1_31440</name>
</gene>
<evidence type="ECO:0000313" key="2">
    <source>
        <dbReference type="Proteomes" id="UP000197032"/>
    </source>
</evidence>
<dbReference type="PANTHER" id="PTHR10704">
    <property type="entry name" value="CARBOHYDRATE SULFOTRANSFERASE"/>
    <property type="match status" value="1"/>
</dbReference>
<accession>A0A1Z5HXI4</accession>
<dbReference type="RefSeq" id="WP_088555054.1">
    <property type="nucleotide sequence ID" value="NZ_BDGJ01000197.1"/>
</dbReference>
<dbReference type="SUPFAM" id="SSF52540">
    <property type="entry name" value="P-loop containing nucleoside triphosphate hydrolases"/>
    <property type="match status" value="1"/>
</dbReference>
<dbReference type="OrthoDB" id="663914at2"/>
<evidence type="ECO:0008006" key="3">
    <source>
        <dbReference type="Google" id="ProtNLM"/>
    </source>
</evidence>
<reference evidence="2" key="1">
    <citation type="journal article" date="2017" name="Appl. Environ. Microbiol.">
        <title>Genomic Analysis of Calderihabitans maritimus KKC1, a Thermophilic, Hydrogenogenic, Carboxydotrophic Bacterium Isolated from Marine Sediment.</title>
        <authorList>
            <person name="Omae K."/>
            <person name="Yoneda Y."/>
            <person name="Fukuyama Y."/>
            <person name="Yoshida T."/>
            <person name="Sako Y."/>
        </authorList>
    </citation>
    <scope>NUCLEOTIDE SEQUENCE [LARGE SCALE GENOMIC DNA]</scope>
    <source>
        <strain evidence="2">KKC1</strain>
    </source>
</reference>
<dbReference type="EMBL" id="BDGJ01000197">
    <property type="protein sequence ID" value="GAW94025.1"/>
    <property type="molecule type" value="Genomic_DNA"/>
</dbReference>
<evidence type="ECO:0000313" key="1">
    <source>
        <dbReference type="EMBL" id="GAW94025.1"/>
    </source>
</evidence>
<protein>
    <recommendedName>
        <fullName evidence="3">Sulfotransferase</fullName>
    </recommendedName>
</protein>